<evidence type="ECO:0000259" key="3">
    <source>
        <dbReference type="Pfam" id="PF18962"/>
    </source>
</evidence>
<accession>A0A495MCS0</accession>
<sequence>MRKFIYTITAVLAVSFCTAQSSITQAEYFWDTDPGVGLGTAVQAADGNFNSAFERLTKTGITAPSVGLHKFCIRVKDNTGQWGPVFTNIINVEQPGTTSVMSILQAEYFWDTDPGAGNGTAILATDGSFNSAYEQLSRTGIALPSVGLHVFNIRVKDNTGQWGPVFRNVVSVQNSLSTDDLSLANLVVYPNPVKDVLNVSFDKEIRTIAVFNTLGQQVMERQVNATETVINVSSLTSGTYFVKVAADNAFKTLKVIKE</sequence>
<dbReference type="NCBIfam" id="TIGR04183">
    <property type="entry name" value="Por_Secre_tail"/>
    <property type="match status" value="1"/>
</dbReference>
<evidence type="ECO:0000256" key="2">
    <source>
        <dbReference type="SAM" id="SignalP"/>
    </source>
</evidence>
<comment type="caution">
    <text evidence="4">The sequence shown here is derived from an EMBL/GenBank/DDBJ whole genome shotgun (WGS) entry which is preliminary data.</text>
</comment>
<protein>
    <submittedName>
        <fullName evidence="4">Putative secreted protein (Por secretion system target)</fullName>
    </submittedName>
</protein>
<gene>
    <name evidence="4" type="ORF">CLV94_2029</name>
</gene>
<dbReference type="Pfam" id="PF18962">
    <property type="entry name" value="Por_Secre_tail"/>
    <property type="match status" value="1"/>
</dbReference>
<proteinExistence type="predicted"/>
<reference evidence="4 5" key="1">
    <citation type="submission" date="2018-10" db="EMBL/GenBank/DDBJ databases">
        <title>Genomic Encyclopedia of Archaeal and Bacterial Type Strains, Phase II (KMG-II): from individual species to whole genera.</title>
        <authorList>
            <person name="Goeker M."/>
        </authorList>
    </citation>
    <scope>NUCLEOTIDE SEQUENCE [LARGE SCALE GENOMIC DNA]</scope>
    <source>
        <strain evidence="4 5">DSM 29537</strain>
    </source>
</reference>
<keyword evidence="5" id="KW-1185">Reference proteome</keyword>
<organism evidence="4 5">
    <name type="scientific">Flavobacterium endophyticum</name>
    <dbReference type="NCBI Taxonomy" id="1540163"/>
    <lineage>
        <taxon>Bacteria</taxon>
        <taxon>Pseudomonadati</taxon>
        <taxon>Bacteroidota</taxon>
        <taxon>Flavobacteriia</taxon>
        <taxon>Flavobacteriales</taxon>
        <taxon>Flavobacteriaceae</taxon>
        <taxon>Flavobacterium</taxon>
    </lineage>
</organism>
<evidence type="ECO:0000313" key="4">
    <source>
        <dbReference type="EMBL" id="RKS23125.1"/>
    </source>
</evidence>
<feature type="domain" description="Secretion system C-terminal sorting" evidence="3">
    <location>
        <begin position="188"/>
        <end position="255"/>
    </location>
</feature>
<dbReference type="AlphaFoldDB" id="A0A495MCS0"/>
<evidence type="ECO:0000256" key="1">
    <source>
        <dbReference type="ARBA" id="ARBA00022729"/>
    </source>
</evidence>
<dbReference type="RefSeq" id="WP_121376351.1">
    <property type="nucleotide sequence ID" value="NZ_RBLC01000002.1"/>
</dbReference>
<keyword evidence="1 2" id="KW-0732">Signal</keyword>
<evidence type="ECO:0000313" key="5">
    <source>
        <dbReference type="Proteomes" id="UP000277579"/>
    </source>
</evidence>
<feature type="chain" id="PRO_5019808434" evidence="2">
    <location>
        <begin position="27"/>
        <end position="258"/>
    </location>
</feature>
<dbReference type="EMBL" id="RBLC01000002">
    <property type="protein sequence ID" value="RKS23125.1"/>
    <property type="molecule type" value="Genomic_DNA"/>
</dbReference>
<dbReference type="InterPro" id="IPR026444">
    <property type="entry name" value="Secre_tail"/>
</dbReference>
<name>A0A495MCS0_9FLAO</name>
<dbReference type="Proteomes" id="UP000277579">
    <property type="component" value="Unassembled WGS sequence"/>
</dbReference>
<feature type="signal peptide" evidence="2">
    <location>
        <begin position="1"/>
        <end position="26"/>
    </location>
</feature>
<dbReference type="OrthoDB" id="1081439at2"/>